<reference evidence="1 2" key="1">
    <citation type="submission" date="2008-03" db="EMBL/GenBank/DDBJ databases">
        <title>Complete sequence of Leptothrix cholodnii SP-6.</title>
        <authorList>
            <consortium name="US DOE Joint Genome Institute"/>
            <person name="Copeland A."/>
            <person name="Lucas S."/>
            <person name="Lapidus A."/>
            <person name="Glavina del Rio T."/>
            <person name="Dalin E."/>
            <person name="Tice H."/>
            <person name="Bruce D."/>
            <person name="Goodwin L."/>
            <person name="Pitluck S."/>
            <person name="Chertkov O."/>
            <person name="Brettin T."/>
            <person name="Detter J.C."/>
            <person name="Han C."/>
            <person name="Kuske C.R."/>
            <person name="Schmutz J."/>
            <person name="Larimer F."/>
            <person name="Land M."/>
            <person name="Hauser L."/>
            <person name="Kyrpides N."/>
            <person name="Lykidis A."/>
            <person name="Emerson D."/>
            <person name="Richardson P."/>
        </authorList>
    </citation>
    <scope>NUCLEOTIDE SEQUENCE [LARGE SCALE GENOMIC DNA]</scope>
    <source>
        <strain evidence="2">ATCC 51168 / LMG 8142 / SP-6</strain>
    </source>
</reference>
<keyword evidence="2" id="KW-1185">Reference proteome</keyword>
<evidence type="ECO:0000313" key="2">
    <source>
        <dbReference type="Proteomes" id="UP000001693"/>
    </source>
</evidence>
<evidence type="ECO:0000313" key="1">
    <source>
        <dbReference type="EMBL" id="ACB36536.1"/>
    </source>
</evidence>
<dbReference type="AlphaFoldDB" id="B1XZH3"/>
<dbReference type="Proteomes" id="UP000001693">
    <property type="component" value="Chromosome"/>
</dbReference>
<protein>
    <submittedName>
        <fullName evidence="1">Uncharacterized protein</fullName>
    </submittedName>
</protein>
<dbReference type="EMBL" id="CP001013">
    <property type="protein sequence ID" value="ACB36536.1"/>
    <property type="molecule type" value="Genomic_DNA"/>
</dbReference>
<name>B1XZH3_LEPCP</name>
<gene>
    <name evidence="1" type="ordered locus">Lcho_4285</name>
</gene>
<proteinExistence type="predicted"/>
<dbReference type="HOGENOM" id="CLU_3390086_0_0_4"/>
<organism evidence="1 2">
    <name type="scientific">Leptothrix cholodnii (strain ATCC 51168 / LMG 8142 / SP-6)</name>
    <name type="common">Leptothrix discophora (strain SP-6)</name>
    <dbReference type="NCBI Taxonomy" id="395495"/>
    <lineage>
        <taxon>Bacteria</taxon>
        <taxon>Pseudomonadati</taxon>
        <taxon>Pseudomonadota</taxon>
        <taxon>Betaproteobacteria</taxon>
        <taxon>Burkholderiales</taxon>
        <taxon>Sphaerotilaceae</taxon>
        <taxon>Leptothrix</taxon>
    </lineage>
</organism>
<accession>B1XZH3</accession>
<sequence>MPRTSTLPSLFRVNTFSLPTQLDLSIHVRFRR</sequence>
<dbReference type="KEGG" id="lch:Lcho_4285"/>